<reference evidence="8 9" key="1">
    <citation type="submission" date="2020-10" db="EMBL/GenBank/DDBJ databases">
        <title>Ca. Dormibacterota MAGs.</title>
        <authorList>
            <person name="Montgomery K."/>
        </authorList>
    </citation>
    <scope>NUCLEOTIDE SEQUENCE [LARGE SCALE GENOMIC DNA]</scope>
    <source>
        <strain evidence="8">Mitchell_Peninsula_5</strain>
    </source>
</reference>
<dbReference type="EMBL" id="JAEKNN010000005">
    <property type="protein sequence ID" value="MBJ7607997.1"/>
    <property type="molecule type" value="Genomic_DNA"/>
</dbReference>
<dbReference type="SUPFAM" id="SSF88946">
    <property type="entry name" value="Sigma2 domain of RNA polymerase sigma factors"/>
    <property type="match status" value="1"/>
</dbReference>
<evidence type="ECO:0000256" key="5">
    <source>
        <dbReference type="ARBA" id="ARBA00023163"/>
    </source>
</evidence>
<evidence type="ECO:0000313" key="8">
    <source>
        <dbReference type="EMBL" id="MBJ7607997.1"/>
    </source>
</evidence>
<evidence type="ECO:0000256" key="3">
    <source>
        <dbReference type="ARBA" id="ARBA00023082"/>
    </source>
</evidence>
<keyword evidence="3" id="KW-0731">Sigma factor</keyword>
<evidence type="ECO:0000259" key="6">
    <source>
        <dbReference type="Pfam" id="PF04542"/>
    </source>
</evidence>
<dbReference type="InterPro" id="IPR039425">
    <property type="entry name" value="RNA_pol_sigma-70-like"/>
</dbReference>
<dbReference type="GO" id="GO:0006352">
    <property type="term" value="P:DNA-templated transcription initiation"/>
    <property type="evidence" value="ECO:0007669"/>
    <property type="project" value="InterPro"/>
</dbReference>
<dbReference type="InterPro" id="IPR007627">
    <property type="entry name" value="RNA_pol_sigma70_r2"/>
</dbReference>
<dbReference type="Proteomes" id="UP000614410">
    <property type="component" value="Unassembled WGS sequence"/>
</dbReference>
<evidence type="ECO:0000256" key="1">
    <source>
        <dbReference type="ARBA" id="ARBA00010641"/>
    </source>
</evidence>
<dbReference type="InterPro" id="IPR013325">
    <property type="entry name" value="RNA_pol_sigma_r2"/>
</dbReference>
<dbReference type="Gene3D" id="1.10.1740.10">
    <property type="match status" value="1"/>
</dbReference>
<accession>A0A934KMS9</accession>
<evidence type="ECO:0000256" key="2">
    <source>
        <dbReference type="ARBA" id="ARBA00023015"/>
    </source>
</evidence>
<feature type="domain" description="RNA polymerase sigma factor 70 region 4 type 2" evidence="7">
    <location>
        <begin position="133"/>
        <end position="183"/>
    </location>
</feature>
<keyword evidence="5" id="KW-0804">Transcription</keyword>
<feature type="domain" description="RNA polymerase sigma-70 region 2" evidence="6">
    <location>
        <begin position="32"/>
        <end position="97"/>
    </location>
</feature>
<dbReference type="InterPro" id="IPR029062">
    <property type="entry name" value="Class_I_gatase-like"/>
</dbReference>
<dbReference type="Gene3D" id="1.10.10.1320">
    <property type="entry name" value="Anti-sigma factor, zinc-finger domain"/>
    <property type="match status" value="1"/>
</dbReference>
<dbReference type="GO" id="GO:0016987">
    <property type="term" value="F:sigma factor activity"/>
    <property type="evidence" value="ECO:0007669"/>
    <property type="project" value="UniProtKB-KW"/>
</dbReference>
<dbReference type="InterPro" id="IPR014284">
    <property type="entry name" value="RNA_pol_sigma-70_dom"/>
</dbReference>
<dbReference type="PANTHER" id="PTHR43133">
    <property type="entry name" value="RNA POLYMERASE ECF-TYPE SIGMA FACTO"/>
    <property type="match status" value="1"/>
</dbReference>
<dbReference type="NCBIfam" id="TIGR02937">
    <property type="entry name" value="sigma70-ECF"/>
    <property type="match status" value="1"/>
</dbReference>
<dbReference type="Gene3D" id="3.40.50.880">
    <property type="match status" value="1"/>
</dbReference>
<gene>
    <name evidence="8" type="ORF">JF887_01000</name>
</gene>
<evidence type="ECO:0000256" key="4">
    <source>
        <dbReference type="ARBA" id="ARBA00023125"/>
    </source>
</evidence>
<dbReference type="SUPFAM" id="SSF88659">
    <property type="entry name" value="Sigma3 and sigma4 domains of RNA polymerase sigma factors"/>
    <property type="match status" value="1"/>
</dbReference>
<evidence type="ECO:0000313" key="9">
    <source>
        <dbReference type="Proteomes" id="UP000614410"/>
    </source>
</evidence>
<keyword evidence="2" id="KW-0805">Transcription regulation</keyword>
<comment type="similarity">
    <text evidence="1">Belongs to the sigma-70 factor family. ECF subfamily.</text>
</comment>
<evidence type="ECO:0000259" key="7">
    <source>
        <dbReference type="Pfam" id="PF08281"/>
    </source>
</evidence>
<keyword evidence="4" id="KW-0238">DNA-binding</keyword>
<proteinExistence type="inferred from homology"/>
<dbReference type="InterPro" id="IPR013249">
    <property type="entry name" value="RNA_pol_sigma70_r4_t2"/>
</dbReference>
<comment type="caution">
    <text evidence="8">The sequence shown here is derived from an EMBL/GenBank/DDBJ whole genome shotgun (WGS) entry which is preliminary data.</text>
</comment>
<dbReference type="Pfam" id="PF04542">
    <property type="entry name" value="Sigma70_r2"/>
    <property type="match status" value="1"/>
</dbReference>
<dbReference type="PANTHER" id="PTHR43133:SF8">
    <property type="entry name" value="RNA POLYMERASE SIGMA FACTOR HI_1459-RELATED"/>
    <property type="match status" value="1"/>
</dbReference>
<dbReference type="Gene3D" id="1.10.10.10">
    <property type="entry name" value="Winged helix-like DNA-binding domain superfamily/Winged helix DNA-binding domain"/>
    <property type="match status" value="1"/>
</dbReference>
<dbReference type="AlphaFoldDB" id="A0A934KMS9"/>
<dbReference type="Pfam" id="PF08281">
    <property type="entry name" value="Sigma70_r4_2"/>
    <property type="match status" value="1"/>
</dbReference>
<dbReference type="CDD" id="cd06171">
    <property type="entry name" value="Sigma70_r4"/>
    <property type="match status" value="1"/>
</dbReference>
<dbReference type="InterPro" id="IPR041916">
    <property type="entry name" value="Anti_sigma_zinc_sf"/>
</dbReference>
<name>A0A934KMS9_9BACT</name>
<organism evidence="8 9">
    <name type="scientific">Candidatus Amunia macphersoniae</name>
    <dbReference type="NCBI Taxonomy" id="3127014"/>
    <lineage>
        <taxon>Bacteria</taxon>
        <taxon>Bacillati</taxon>
        <taxon>Candidatus Dormiibacterota</taxon>
        <taxon>Candidatus Dormibacteria</taxon>
        <taxon>Candidatus Aeolococcales</taxon>
        <taxon>Candidatus Aeolococcaceae</taxon>
        <taxon>Candidatus Amunia</taxon>
    </lineage>
</organism>
<dbReference type="InterPro" id="IPR013324">
    <property type="entry name" value="RNA_pol_sigma_r3/r4-like"/>
</dbReference>
<protein>
    <submittedName>
        <fullName evidence="8">Sigma-70 family RNA polymerase sigma factor</fullName>
    </submittedName>
</protein>
<dbReference type="GO" id="GO:0003677">
    <property type="term" value="F:DNA binding"/>
    <property type="evidence" value="ECO:0007669"/>
    <property type="project" value="UniProtKB-KW"/>
</dbReference>
<sequence>MTIETPPHVSADDEAVLAERFRNGDADALGRLYSRHCPSVYRVVARVAGQADADDLVQAAFLRAWERRDRLRDPDKFRAWLLATARNLALDHLRRSQQNLRRSMQWQEADWAELASTANTEATMVVSEAAALVWKAASSLEPRQREVLHLSVGEDLSSPEVATVLGVSAGHAAVLVHRAKRALRIAVRTLLVTTGARECAGLQRLVPTGLHVLSRREHAAVEHHMRRCPACAAAADRLTEPARLFGTLPLLAPPTGMAAGGLHALQAAIGHAGGAVPGAATGAANAVAEGARDSWHAAHLASAGVTLAGVAAAAAVIFLPAAPAGPSPTHSTSAIPVSTPATPPPGGRIFVTGDDPDVHAHYGPNAAGAQHLIQVAVGYVTSGKTAPRLLLVTDLRDPGGSLHGDPRLGLHDSGFTVDVADDGSGATGVLDLHTVRFADYDAVIVASDFGGWLRQAELDVLDARQAELASFARAGGGIVAFAEAGATAAQGSAPTTSHGFFGFLPTAMSAAALSEYEVGVTVTAAAGALGLSNGDEAQNYLHTAFTPPPGATPLVVDPAGRAIAFVMPAS</sequence>
<dbReference type="InterPro" id="IPR036388">
    <property type="entry name" value="WH-like_DNA-bd_sf"/>
</dbReference>